<gene>
    <name evidence="6" type="ORF">BB560_000998</name>
</gene>
<evidence type="ECO:0000259" key="5">
    <source>
        <dbReference type="SMART" id="SM01238"/>
    </source>
</evidence>
<comment type="caution">
    <text evidence="6">The sequence shown here is derived from an EMBL/GenBank/DDBJ whole genome shotgun (WGS) entry which is preliminary data.</text>
</comment>
<dbReference type="PANTHER" id="PTHR28235">
    <property type="entry name" value="PROTEIN FYV4, MITOCHONDRIAL"/>
    <property type="match status" value="1"/>
</dbReference>
<dbReference type="Pfam" id="PF09597">
    <property type="entry name" value="SAM_Ribosomal_mS41"/>
    <property type="match status" value="1"/>
</dbReference>
<comment type="similarity">
    <text evidence="2">Belongs to the mitochondrion-specific ribosomal protein mS41 family.</text>
</comment>
<dbReference type="Proteomes" id="UP000245609">
    <property type="component" value="Unassembled WGS sequence"/>
</dbReference>
<dbReference type="STRING" id="133381.A0A2T9ZIV8"/>
<dbReference type="InterPro" id="IPR019083">
    <property type="entry name" value="SAM_Ribosomal_mS41"/>
</dbReference>
<dbReference type="SMART" id="SM01238">
    <property type="entry name" value="IGR"/>
    <property type="match status" value="1"/>
</dbReference>
<evidence type="ECO:0000256" key="4">
    <source>
        <dbReference type="ARBA" id="ARBA00035129"/>
    </source>
</evidence>
<dbReference type="GO" id="GO:0005739">
    <property type="term" value="C:mitochondrion"/>
    <property type="evidence" value="ECO:0007669"/>
    <property type="project" value="UniProtKB-SubCell"/>
</dbReference>
<organism evidence="6 7">
    <name type="scientific">Smittium megazygosporum</name>
    <dbReference type="NCBI Taxonomy" id="133381"/>
    <lineage>
        <taxon>Eukaryota</taxon>
        <taxon>Fungi</taxon>
        <taxon>Fungi incertae sedis</taxon>
        <taxon>Zoopagomycota</taxon>
        <taxon>Kickxellomycotina</taxon>
        <taxon>Harpellomycetes</taxon>
        <taxon>Harpellales</taxon>
        <taxon>Legeriomycetaceae</taxon>
        <taxon>Smittium</taxon>
    </lineage>
</organism>
<dbReference type="OrthoDB" id="18595at2759"/>
<feature type="domain" description="Small ribosomal subunit protein mS41 SAM" evidence="5">
    <location>
        <begin position="40"/>
        <end position="95"/>
    </location>
</feature>
<evidence type="ECO:0000256" key="3">
    <source>
        <dbReference type="ARBA" id="ARBA00023128"/>
    </source>
</evidence>
<evidence type="ECO:0000313" key="7">
    <source>
        <dbReference type="Proteomes" id="UP000245609"/>
    </source>
</evidence>
<evidence type="ECO:0000256" key="1">
    <source>
        <dbReference type="ARBA" id="ARBA00004173"/>
    </source>
</evidence>
<name>A0A2T9ZIV8_9FUNG</name>
<dbReference type="InterPro" id="IPR039603">
    <property type="entry name" value="Ribosomal_mS41"/>
</dbReference>
<protein>
    <recommendedName>
        <fullName evidence="4">Small ribosomal subunit protein mS41</fullName>
    </recommendedName>
</protein>
<comment type="subcellular location">
    <subcellularLocation>
        <location evidence="1">Mitochondrion</location>
    </subcellularLocation>
</comment>
<dbReference type="EMBL" id="MBFS01000114">
    <property type="protein sequence ID" value="PVV04500.1"/>
    <property type="molecule type" value="Genomic_DNA"/>
</dbReference>
<dbReference type="AlphaFoldDB" id="A0A2T9ZIV8"/>
<keyword evidence="3" id="KW-0496">Mitochondrion</keyword>
<reference evidence="6 7" key="1">
    <citation type="journal article" date="2018" name="MBio">
        <title>Comparative Genomics Reveals the Core Gene Toolbox for the Fungus-Insect Symbiosis.</title>
        <authorList>
            <person name="Wang Y."/>
            <person name="Stata M."/>
            <person name="Wang W."/>
            <person name="Stajich J.E."/>
            <person name="White M.M."/>
            <person name="Moncalvo J.M."/>
        </authorList>
    </citation>
    <scope>NUCLEOTIDE SEQUENCE [LARGE SCALE GENOMIC DNA]</scope>
    <source>
        <strain evidence="6 7">SC-DP-2</strain>
    </source>
</reference>
<evidence type="ECO:0000256" key="2">
    <source>
        <dbReference type="ARBA" id="ARBA00010492"/>
    </source>
</evidence>
<dbReference type="PANTHER" id="PTHR28235:SF1">
    <property type="entry name" value="SMALL RIBOSOMAL SUBUNIT PROTEIN MS41"/>
    <property type="match status" value="1"/>
</dbReference>
<keyword evidence="7" id="KW-1185">Reference proteome</keyword>
<sequence>MTFNLLIKPLSRQVPRVMSRSFTSRRLEKIPAPLENCKTPEEFLKLIGRDTVKHVSHFKEWKDLFIANGATMSEMGIPIKPRKWIMSWTSKMRLDFKSYAFNLLFD</sequence>
<evidence type="ECO:0000313" key="6">
    <source>
        <dbReference type="EMBL" id="PVV04500.1"/>
    </source>
</evidence>
<accession>A0A2T9ZIV8</accession>
<proteinExistence type="inferred from homology"/>